<sequence>MSSSPEYTWDMLPQIIKDATRGIKVDLTACKKEPVNSIPYDMDFDSAGLTQFNLMNKEGSPTYLRSAAANLSLFANGDTKDDEPSEPAVQGLWVPNKIKEAYFAGDYATINAAQKQNDADLAPILNALRDYKDEDENAPSPWVEIIDESTKTPYQIIGSDNAWFWVRTLKSESTESNSNETKAPGSDQPTVEIGSYTSNSNFLGISVQQLNNKFVGAAVGVISFMVARSVGSVIKNRLTGVFIRRNLVNAIERNIANGVARRQAMKMGYQIELSLWQKCVTGITSFLAETIISFVIFWLLEKLIDVIYRYYAISVTIRNWDSARSWKIVEWYSDQAKVGEEAEWKPYDLPAAGKKFKLPTGFAPTTGSSLSKHVVYNFENTVKVLAGLGVGFKVVAADDSSKGFMFKYLCPRGPDNTMGLRGNLGDGNLKNFYDGSWAGKGTMKLTDTVTDLNVPITMTTNALGGEESHVYKVDVQIGS</sequence>
<accession>A0A4S8KXV4</accession>
<dbReference type="EMBL" id="ML179864">
    <property type="protein sequence ID" value="THU80846.1"/>
    <property type="molecule type" value="Genomic_DNA"/>
</dbReference>
<gene>
    <name evidence="1" type="ORF">K435DRAFT_785283</name>
</gene>
<evidence type="ECO:0000313" key="1">
    <source>
        <dbReference type="EMBL" id="THU80846.1"/>
    </source>
</evidence>
<protein>
    <submittedName>
        <fullName evidence="1">Uncharacterized protein</fullName>
    </submittedName>
</protein>
<evidence type="ECO:0000313" key="2">
    <source>
        <dbReference type="Proteomes" id="UP000297245"/>
    </source>
</evidence>
<reference evidence="1 2" key="1">
    <citation type="journal article" date="2019" name="Nat. Ecol. Evol.">
        <title>Megaphylogeny resolves global patterns of mushroom evolution.</title>
        <authorList>
            <person name="Varga T."/>
            <person name="Krizsan K."/>
            <person name="Foldi C."/>
            <person name="Dima B."/>
            <person name="Sanchez-Garcia M."/>
            <person name="Sanchez-Ramirez S."/>
            <person name="Szollosi G.J."/>
            <person name="Szarkandi J.G."/>
            <person name="Papp V."/>
            <person name="Albert L."/>
            <person name="Andreopoulos W."/>
            <person name="Angelini C."/>
            <person name="Antonin V."/>
            <person name="Barry K.W."/>
            <person name="Bougher N.L."/>
            <person name="Buchanan P."/>
            <person name="Buyck B."/>
            <person name="Bense V."/>
            <person name="Catcheside P."/>
            <person name="Chovatia M."/>
            <person name="Cooper J."/>
            <person name="Damon W."/>
            <person name="Desjardin D."/>
            <person name="Finy P."/>
            <person name="Geml J."/>
            <person name="Haridas S."/>
            <person name="Hughes K."/>
            <person name="Justo A."/>
            <person name="Karasinski D."/>
            <person name="Kautmanova I."/>
            <person name="Kiss B."/>
            <person name="Kocsube S."/>
            <person name="Kotiranta H."/>
            <person name="LaButti K.M."/>
            <person name="Lechner B.E."/>
            <person name="Liimatainen K."/>
            <person name="Lipzen A."/>
            <person name="Lukacs Z."/>
            <person name="Mihaltcheva S."/>
            <person name="Morgado L.N."/>
            <person name="Niskanen T."/>
            <person name="Noordeloos M.E."/>
            <person name="Ohm R.A."/>
            <person name="Ortiz-Santana B."/>
            <person name="Ovrebo C."/>
            <person name="Racz N."/>
            <person name="Riley R."/>
            <person name="Savchenko A."/>
            <person name="Shiryaev A."/>
            <person name="Soop K."/>
            <person name="Spirin V."/>
            <person name="Szebenyi C."/>
            <person name="Tomsovsky M."/>
            <person name="Tulloss R.E."/>
            <person name="Uehling J."/>
            <person name="Grigoriev I.V."/>
            <person name="Vagvolgyi C."/>
            <person name="Papp T."/>
            <person name="Martin F.M."/>
            <person name="Miettinen O."/>
            <person name="Hibbett D.S."/>
            <person name="Nagy L.G."/>
        </authorList>
    </citation>
    <scope>NUCLEOTIDE SEQUENCE [LARGE SCALE GENOMIC DNA]</scope>
    <source>
        <strain evidence="1 2">CBS 962.96</strain>
    </source>
</reference>
<dbReference type="OrthoDB" id="1062969at2759"/>
<dbReference type="Proteomes" id="UP000297245">
    <property type="component" value="Unassembled WGS sequence"/>
</dbReference>
<proteinExistence type="predicted"/>
<keyword evidence="2" id="KW-1185">Reference proteome</keyword>
<dbReference type="AlphaFoldDB" id="A0A4S8KXV4"/>
<name>A0A4S8KXV4_DENBC</name>
<organism evidence="1 2">
    <name type="scientific">Dendrothele bispora (strain CBS 962.96)</name>
    <dbReference type="NCBI Taxonomy" id="1314807"/>
    <lineage>
        <taxon>Eukaryota</taxon>
        <taxon>Fungi</taxon>
        <taxon>Dikarya</taxon>
        <taxon>Basidiomycota</taxon>
        <taxon>Agaricomycotina</taxon>
        <taxon>Agaricomycetes</taxon>
        <taxon>Agaricomycetidae</taxon>
        <taxon>Agaricales</taxon>
        <taxon>Agaricales incertae sedis</taxon>
        <taxon>Dendrothele</taxon>
    </lineage>
</organism>